<accession>A0A7S2A627</accession>
<keyword evidence="4 10" id="KW-1133">Transmembrane helix</keyword>
<evidence type="ECO:0000313" key="12">
    <source>
        <dbReference type="EMBL" id="CAD9358703.1"/>
    </source>
</evidence>
<dbReference type="EMBL" id="HBGN01040077">
    <property type="protein sequence ID" value="CAD9358703.1"/>
    <property type="molecule type" value="Transcribed_RNA"/>
</dbReference>
<gene>
    <name evidence="12" type="ORF">DBRI1063_LOCUS25659</name>
</gene>
<feature type="coiled-coil region" evidence="8">
    <location>
        <begin position="91"/>
        <end position="118"/>
    </location>
</feature>
<dbReference type="GO" id="GO:0022841">
    <property type="term" value="F:potassium ion leak channel activity"/>
    <property type="evidence" value="ECO:0007669"/>
    <property type="project" value="TreeGrafter"/>
</dbReference>
<evidence type="ECO:0000259" key="11">
    <source>
        <dbReference type="Pfam" id="PF07885"/>
    </source>
</evidence>
<feature type="compositionally biased region" description="Basic and acidic residues" evidence="9">
    <location>
        <begin position="342"/>
        <end position="352"/>
    </location>
</feature>
<dbReference type="GO" id="GO:0030322">
    <property type="term" value="P:stabilization of membrane potential"/>
    <property type="evidence" value="ECO:0007669"/>
    <property type="project" value="TreeGrafter"/>
</dbReference>
<evidence type="ECO:0000256" key="10">
    <source>
        <dbReference type="SAM" id="Phobius"/>
    </source>
</evidence>
<comment type="subcellular location">
    <subcellularLocation>
        <location evidence="1">Membrane</location>
        <topology evidence="1">Multi-pass membrane protein</topology>
    </subcellularLocation>
</comment>
<dbReference type="Pfam" id="PF07885">
    <property type="entry name" value="Ion_trans_2"/>
    <property type="match status" value="1"/>
</dbReference>
<feature type="transmembrane region" description="Helical" evidence="10">
    <location>
        <begin position="117"/>
        <end position="138"/>
    </location>
</feature>
<evidence type="ECO:0000256" key="6">
    <source>
        <dbReference type="ARBA" id="ARBA00023136"/>
    </source>
</evidence>
<evidence type="ECO:0000256" key="5">
    <source>
        <dbReference type="ARBA" id="ARBA00023065"/>
    </source>
</evidence>
<evidence type="ECO:0000256" key="8">
    <source>
        <dbReference type="SAM" id="Coils"/>
    </source>
</evidence>
<proteinExistence type="predicted"/>
<sequence length="479" mass="54295">MVQQRSGMEDDVLAEPLISNSASSTPSRRNLSNTSEKNDNKNEQCNQSSSSLYRDQEDLESSVSPQSIRIDYRDDAHMRPLPENGRDPLPSKDVELLIDDLQDQVERAKRMYKLERIITRAIAGLFLAFWLVFCPVLFTYSENWTYQVSWYYSIQAGFGVGFGAITPKTQGIEVLLTLHIIFGALFVAFILSALVTRGIERMNSNRYSTNNITNKLLGQRDLGLTHLFVGFALLFLVIIGGVVYGMKQEKWSFCKSLLFILSTCQTSGLEAPTIKARADDFFNPLCVMCLVIVGVPLWAYVVGKLSLVFIIRDSNKKNLITVMDRRRKLRAAFQRILKRPAKSGDKVSEKSESNSVDSTESADVERDDNVDENHQVNFVGFLAFWLMGQELADERTIIDLMEEFKFLCKCGQSDDPPPQLETVVSDFTGTTMVDTNDTIPMWRIDARLYFLQLVGLNLIEEDAWIGFENIVENMKLASR</sequence>
<dbReference type="AlphaFoldDB" id="A0A7S2A627"/>
<dbReference type="InterPro" id="IPR003280">
    <property type="entry name" value="2pore_dom_K_chnl"/>
</dbReference>
<keyword evidence="8" id="KW-0175">Coiled coil</keyword>
<feature type="region of interest" description="Disordered" evidence="9">
    <location>
        <begin position="340"/>
        <end position="367"/>
    </location>
</feature>
<keyword evidence="3 10" id="KW-0812">Transmembrane</keyword>
<feature type="transmembrane region" description="Helical" evidence="10">
    <location>
        <begin position="150"/>
        <end position="167"/>
    </location>
</feature>
<evidence type="ECO:0000256" key="1">
    <source>
        <dbReference type="ARBA" id="ARBA00004141"/>
    </source>
</evidence>
<keyword evidence="2" id="KW-0813">Transport</keyword>
<organism evidence="12">
    <name type="scientific">Ditylum brightwellii</name>
    <dbReference type="NCBI Taxonomy" id="49249"/>
    <lineage>
        <taxon>Eukaryota</taxon>
        <taxon>Sar</taxon>
        <taxon>Stramenopiles</taxon>
        <taxon>Ochrophyta</taxon>
        <taxon>Bacillariophyta</taxon>
        <taxon>Mediophyceae</taxon>
        <taxon>Lithodesmiophycidae</taxon>
        <taxon>Lithodesmiales</taxon>
        <taxon>Lithodesmiaceae</taxon>
        <taxon>Ditylum</taxon>
    </lineage>
</organism>
<dbReference type="InterPro" id="IPR013099">
    <property type="entry name" value="K_chnl_dom"/>
</dbReference>
<dbReference type="GO" id="GO:0005886">
    <property type="term" value="C:plasma membrane"/>
    <property type="evidence" value="ECO:0007669"/>
    <property type="project" value="TreeGrafter"/>
</dbReference>
<keyword evidence="6 10" id="KW-0472">Membrane</keyword>
<evidence type="ECO:0000256" key="2">
    <source>
        <dbReference type="ARBA" id="ARBA00022448"/>
    </source>
</evidence>
<reference evidence="12" key="1">
    <citation type="submission" date="2021-01" db="EMBL/GenBank/DDBJ databases">
        <authorList>
            <person name="Corre E."/>
            <person name="Pelletier E."/>
            <person name="Niang G."/>
            <person name="Scheremetjew M."/>
            <person name="Finn R."/>
            <person name="Kale V."/>
            <person name="Holt S."/>
            <person name="Cochrane G."/>
            <person name="Meng A."/>
            <person name="Brown T."/>
            <person name="Cohen L."/>
        </authorList>
    </citation>
    <scope>NUCLEOTIDE SEQUENCE</scope>
    <source>
        <strain evidence="12">Pop2</strain>
    </source>
</reference>
<feature type="domain" description="Potassium channel" evidence="11">
    <location>
        <begin position="126"/>
        <end position="196"/>
    </location>
</feature>
<feature type="transmembrane region" description="Helical" evidence="10">
    <location>
        <begin position="174"/>
        <end position="195"/>
    </location>
</feature>
<evidence type="ECO:0000256" key="9">
    <source>
        <dbReference type="SAM" id="MobiDB-lite"/>
    </source>
</evidence>
<keyword evidence="5" id="KW-0406">Ion transport</keyword>
<feature type="compositionally biased region" description="Polar residues" evidence="9">
    <location>
        <begin position="18"/>
        <end position="35"/>
    </location>
</feature>
<feature type="region of interest" description="Disordered" evidence="9">
    <location>
        <begin position="1"/>
        <end position="66"/>
    </location>
</feature>
<dbReference type="PANTHER" id="PTHR11003:SF291">
    <property type="entry name" value="IP11374P"/>
    <property type="match status" value="1"/>
</dbReference>
<protein>
    <recommendedName>
        <fullName evidence="11">Potassium channel domain-containing protein</fullName>
    </recommendedName>
</protein>
<feature type="transmembrane region" description="Helical" evidence="10">
    <location>
        <begin position="281"/>
        <end position="302"/>
    </location>
</feature>
<feature type="transmembrane region" description="Helical" evidence="10">
    <location>
        <begin position="224"/>
        <end position="244"/>
    </location>
</feature>
<name>A0A7S2A627_9STRA</name>
<dbReference type="PANTHER" id="PTHR11003">
    <property type="entry name" value="POTASSIUM CHANNEL, SUBFAMILY K"/>
    <property type="match status" value="1"/>
</dbReference>
<dbReference type="SUPFAM" id="SSF81324">
    <property type="entry name" value="Voltage-gated potassium channels"/>
    <property type="match status" value="1"/>
</dbReference>
<dbReference type="Gene3D" id="1.10.287.70">
    <property type="match status" value="2"/>
</dbReference>
<keyword evidence="7" id="KW-0407">Ion channel</keyword>
<evidence type="ECO:0000256" key="7">
    <source>
        <dbReference type="ARBA" id="ARBA00023303"/>
    </source>
</evidence>
<evidence type="ECO:0000256" key="4">
    <source>
        <dbReference type="ARBA" id="ARBA00022989"/>
    </source>
</evidence>
<feature type="compositionally biased region" description="Polar residues" evidence="9">
    <location>
        <begin position="43"/>
        <end position="53"/>
    </location>
</feature>
<dbReference type="GO" id="GO:0015271">
    <property type="term" value="F:outward rectifier potassium channel activity"/>
    <property type="evidence" value="ECO:0007669"/>
    <property type="project" value="TreeGrafter"/>
</dbReference>
<evidence type="ECO:0000256" key="3">
    <source>
        <dbReference type="ARBA" id="ARBA00022692"/>
    </source>
</evidence>